<dbReference type="Gene3D" id="2.130.10.10">
    <property type="entry name" value="YVTN repeat-like/Quinoprotein amine dehydrogenase"/>
    <property type="match status" value="1"/>
</dbReference>
<dbReference type="Proteomes" id="UP001331561">
    <property type="component" value="Unassembled WGS sequence"/>
</dbReference>
<dbReference type="PANTHER" id="PTHR43739">
    <property type="entry name" value="XYLOGLUCANASE (EUROFUNG)"/>
    <property type="match status" value="1"/>
</dbReference>
<dbReference type="InterPro" id="IPR015943">
    <property type="entry name" value="WD40/YVTN_repeat-like_dom_sf"/>
</dbReference>
<dbReference type="EMBL" id="JAYXHS010000001">
    <property type="protein sequence ID" value="MEC5384650.1"/>
    <property type="molecule type" value="Genomic_DNA"/>
</dbReference>
<organism evidence="1 2">
    <name type="scientific">Uliginosibacterium silvisoli</name>
    <dbReference type="NCBI Taxonomy" id="3114758"/>
    <lineage>
        <taxon>Bacteria</taxon>
        <taxon>Pseudomonadati</taxon>
        <taxon>Pseudomonadota</taxon>
        <taxon>Betaproteobacteria</taxon>
        <taxon>Rhodocyclales</taxon>
        <taxon>Zoogloeaceae</taxon>
        <taxon>Uliginosibacterium</taxon>
    </lineage>
</organism>
<evidence type="ECO:0000313" key="1">
    <source>
        <dbReference type="EMBL" id="MEC5384650.1"/>
    </source>
</evidence>
<proteinExistence type="predicted"/>
<reference evidence="1 2" key="1">
    <citation type="submission" date="2024-01" db="EMBL/GenBank/DDBJ databases">
        <title>Uliginosibacterium soil sp. nov.</title>
        <authorList>
            <person name="Lv Y."/>
        </authorList>
    </citation>
    <scope>NUCLEOTIDE SEQUENCE [LARGE SCALE GENOMIC DNA]</scope>
    <source>
        <strain evidence="1 2">H3</strain>
    </source>
</reference>
<accession>A0ABU6K0B3</accession>
<gene>
    <name evidence="1" type="ORF">VVD49_02890</name>
</gene>
<evidence type="ECO:0000313" key="2">
    <source>
        <dbReference type="Proteomes" id="UP001331561"/>
    </source>
</evidence>
<sequence>MSHRAWVATRKGLFQFILDTSTRHPGWHIASSSFVGEPVSMVLPGGHDHPMIAALNLGHFGVKCHASDDWGDSWHEVAAPAYPAQPEDAQDEIPWKLVQIWSLAAADGVIWAGTLPGGLFRSKDFGDSWQLVESLWDRDERREWMGGGYDTPGIHSICINPQDTQRILLGISCGGAWLTRDGGLTWALRAKGMSAGYMPPDRADDQNIQDPHAIAQCAAAPDTLWCQHHSGIWRSTNAGALWQEIKAPVSSFGFAVAAHPQNADTAWFVPAVSDQMRVPVDAALCVNRTRDGGKSFETLRNGLPQKDCYDLIYRHALAVSDDGQHLMMGSTTGNLWVSDDGGDNWQTLSNTLPPIFAVRFEAIV</sequence>
<protein>
    <submittedName>
        <fullName evidence="1">Exo-alpha-sialidase</fullName>
    </submittedName>
</protein>
<name>A0ABU6K0B3_9RHOO</name>
<keyword evidence="2" id="KW-1185">Reference proteome</keyword>
<comment type="caution">
    <text evidence="1">The sequence shown here is derived from an EMBL/GenBank/DDBJ whole genome shotgun (WGS) entry which is preliminary data.</text>
</comment>
<dbReference type="SUPFAM" id="SSF110296">
    <property type="entry name" value="Oligoxyloglucan reducing end-specific cellobiohydrolase"/>
    <property type="match status" value="1"/>
</dbReference>
<dbReference type="RefSeq" id="WP_327597622.1">
    <property type="nucleotide sequence ID" value="NZ_JAYXHS010000001.1"/>
</dbReference>
<dbReference type="PANTHER" id="PTHR43739:SF5">
    <property type="entry name" value="EXO-ALPHA-SIALIDASE"/>
    <property type="match status" value="1"/>
</dbReference>
<dbReference type="InterPro" id="IPR052025">
    <property type="entry name" value="Xyloglucanase_GH74"/>
</dbReference>